<dbReference type="InterPro" id="IPR018234">
    <property type="entry name" value="GTP_CycHdrlase_I_CS"/>
</dbReference>
<evidence type="ECO:0000256" key="6">
    <source>
        <dbReference type="ARBA" id="ARBA00022741"/>
    </source>
</evidence>
<dbReference type="Gene3D" id="3.30.1130.10">
    <property type="match status" value="1"/>
</dbReference>
<keyword evidence="7" id="KW-0378">Hydrolase</keyword>
<feature type="compositionally biased region" description="Acidic residues" evidence="11">
    <location>
        <begin position="47"/>
        <end position="57"/>
    </location>
</feature>
<dbReference type="UniPathway" id="UPA00848">
    <property type="reaction ID" value="UER00151"/>
</dbReference>
<evidence type="ECO:0000256" key="5">
    <source>
        <dbReference type="ARBA" id="ARBA00017272"/>
    </source>
</evidence>
<dbReference type="GO" id="GO:0046654">
    <property type="term" value="P:tetrahydrofolate biosynthetic process"/>
    <property type="evidence" value="ECO:0007669"/>
    <property type="project" value="InterPro"/>
</dbReference>
<keyword evidence="6" id="KW-0547">Nucleotide-binding</keyword>
<evidence type="ECO:0000256" key="1">
    <source>
        <dbReference type="ARBA" id="ARBA00001052"/>
    </source>
</evidence>
<accession>A0A2S6C6Y0</accession>
<feature type="compositionally biased region" description="Basic and acidic residues" evidence="11">
    <location>
        <begin position="21"/>
        <end position="33"/>
    </location>
</feature>
<dbReference type="PROSITE" id="PS00859">
    <property type="entry name" value="GTP_CYCLOHYDROL_1_1"/>
    <property type="match status" value="1"/>
</dbReference>
<keyword evidence="9" id="KW-0342">GTP-binding</keyword>
<feature type="domain" description="GTP cyclohydrolase I" evidence="12">
    <location>
        <begin position="195"/>
        <end position="291"/>
    </location>
</feature>
<dbReference type="SUPFAM" id="SSF55620">
    <property type="entry name" value="Tetrahydrobiopterin biosynthesis enzymes-like"/>
    <property type="match status" value="1"/>
</dbReference>
<dbReference type="InterPro" id="IPR043134">
    <property type="entry name" value="GTP-CH-I_N"/>
</dbReference>
<protein>
    <recommendedName>
        <fullName evidence="5">GTP cyclohydrolase 1</fullName>
        <ecNumber evidence="4">3.5.4.16</ecNumber>
    </recommendedName>
    <alternativeName>
        <fullName evidence="10">GTP cyclohydrolase I</fullName>
    </alternativeName>
</protein>
<name>A0A2S6C6Y0_9PEZI</name>
<comment type="caution">
    <text evidence="13">The sequence shown here is derived from an EMBL/GenBank/DDBJ whole genome shotgun (WGS) entry which is preliminary data.</text>
</comment>
<dbReference type="EMBL" id="PNEN01000539">
    <property type="protein sequence ID" value="PPJ55482.1"/>
    <property type="molecule type" value="Genomic_DNA"/>
</dbReference>
<proteinExistence type="inferred from homology"/>
<evidence type="ECO:0000256" key="8">
    <source>
        <dbReference type="ARBA" id="ARBA00022909"/>
    </source>
</evidence>
<evidence type="ECO:0000313" key="14">
    <source>
        <dbReference type="Proteomes" id="UP000237631"/>
    </source>
</evidence>
<sequence length="296" mass="33479">MASTNNFISITERLIKHDNTDASTRGLDDHRLSYSENPNSVQNVRDEPEEQSAEDMDPLLTRSSLLEVDELRQPSNGSESFMDGESEHASKRLRKMRGAVRTLLECVGEDPNREGLLATPSRYAEALLFLTQGYRVDVESIVNNALFRESHHEMVIVKDIEIHSMCEHHLVPFIGKVQLFQLMMFILFQADYCWQMHIGYIPNGVVIGLSKLPRIAEMFSRRLQIQERLTKQVAYTVNDIVKPQGVGVVMESCHLCMAMRGVEKTGTSTITSCVLGCFDELKTRNEFLSLIGVARA</sequence>
<comment type="pathway">
    <text evidence="2">Cofactor biosynthesis; 7,8-dihydroneopterin triphosphate biosynthesis; 7,8-dihydroneopterin triphosphate from GTP: step 1/1.</text>
</comment>
<evidence type="ECO:0000256" key="10">
    <source>
        <dbReference type="ARBA" id="ARBA00030854"/>
    </source>
</evidence>
<dbReference type="GO" id="GO:0046656">
    <property type="term" value="P:folic acid biosynthetic process"/>
    <property type="evidence" value="ECO:0007669"/>
    <property type="project" value="UniProtKB-KW"/>
</dbReference>
<feature type="compositionally biased region" description="Polar residues" evidence="11">
    <location>
        <begin position="34"/>
        <end position="43"/>
    </location>
</feature>
<evidence type="ECO:0000256" key="7">
    <source>
        <dbReference type="ARBA" id="ARBA00022801"/>
    </source>
</evidence>
<gene>
    <name evidence="13" type="ORF">CBER1_08016</name>
</gene>
<dbReference type="InterPro" id="IPR020602">
    <property type="entry name" value="GTP_CycHdrlase_I_dom"/>
</dbReference>
<feature type="domain" description="GTP cyclohydrolase I" evidence="12">
    <location>
        <begin position="98"/>
        <end position="178"/>
    </location>
</feature>
<evidence type="ECO:0000313" key="13">
    <source>
        <dbReference type="EMBL" id="PPJ55482.1"/>
    </source>
</evidence>
<dbReference type="InterPro" id="IPR043133">
    <property type="entry name" value="GTP-CH-I_C/QueF"/>
</dbReference>
<dbReference type="GO" id="GO:0005525">
    <property type="term" value="F:GTP binding"/>
    <property type="evidence" value="ECO:0007669"/>
    <property type="project" value="UniProtKB-KW"/>
</dbReference>
<dbReference type="PROSITE" id="PS00860">
    <property type="entry name" value="GTP_CYCLOHYDROL_1_2"/>
    <property type="match status" value="1"/>
</dbReference>
<dbReference type="GO" id="GO:0006729">
    <property type="term" value="P:tetrahydrobiopterin biosynthetic process"/>
    <property type="evidence" value="ECO:0007669"/>
    <property type="project" value="TreeGrafter"/>
</dbReference>
<dbReference type="AlphaFoldDB" id="A0A2S6C6Y0"/>
<keyword evidence="8" id="KW-0289">Folate biosynthesis</keyword>
<dbReference type="STRING" id="357750.A0A2S6C6Y0"/>
<keyword evidence="14" id="KW-1185">Reference proteome</keyword>
<evidence type="ECO:0000256" key="3">
    <source>
        <dbReference type="ARBA" id="ARBA00008085"/>
    </source>
</evidence>
<comment type="catalytic activity">
    <reaction evidence="1">
        <text>GTP + H2O = 7,8-dihydroneopterin 3'-triphosphate + formate + H(+)</text>
        <dbReference type="Rhea" id="RHEA:17473"/>
        <dbReference type="ChEBI" id="CHEBI:15377"/>
        <dbReference type="ChEBI" id="CHEBI:15378"/>
        <dbReference type="ChEBI" id="CHEBI:15740"/>
        <dbReference type="ChEBI" id="CHEBI:37565"/>
        <dbReference type="ChEBI" id="CHEBI:58462"/>
        <dbReference type="EC" id="3.5.4.16"/>
    </reaction>
</comment>
<dbReference type="PANTHER" id="PTHR11109:SF7">
    <property type="entry name" value="GTP CYCLOHYDROLASE 1"/>
    <property type="match status" value="1"/>
</dbReference>
<dbReference type="Proteomes" id="UP000237631">
    <property type="component" value="Unassembled WGS sequence"/>
</dbReference>
<dbReference type="Gene3D" id="1.10.286.10">
    <property type="match status" value="1"/>
</dbReference>
<evidence type="ECO:0000256" key="9">
    <source>
        <dbReference type="ARBA" id="ARBA00023134"/>
    </source>
</evidence>
<evidence type="ECO:0000256" key="11">
    <source>
        <dbReference type="SAM" id="MobiDB-lite"/>
    </source>
</evidence>
<dbReference type="InterPro" id="IPR001474">
    <property type="entry name" value="GTP_CycHdrlase_I"/>
</dbReference>
<feature type="region of interest" description="Disordered" evidence="11">
    <location>
        <begin position="21"/>
        <end position="61"/>
    </location>
</feature>
<comment type="similarity">
    <text evidence="3">Belongs to the GTP cyclohydrolase I family.</text>
</comment>
<dbReference type="OrthoDB" id="4966at2759"/>
<dbReference type="FunFam" id="3.30.1130.10:FF:000001">
    <property type="entry name" value="GTP cyclohydrolase 1"/>
    <property type="match status" value="1"/>
</dbReference>
<dbReference type="GO" id="GO:0008270">
    <property type="term" value="F:zinc ion binding"/>
    <property type="evidence" value="ECO:0007669"/>
    <property type="project" value="TreeGrafter"/>
</dbReference>
<organism evidence="13 14">
    <name type="scientific">Cercospora berteroae</name>
    <dbReference type="NCBI Taxonomy" id="357750"/>
    <lineage>
        <taxon>Eukaryota</taxon>
        <taxon>Fungi</taxon>
        <taxon>Dikarya</taxon>
        <taxon>Ascomycota</taxon>
        <taxon>Pezizomycotina</taxon>
        <taxon>Dothideomycetes</taxon>
        <taxon>Dothideomycetidae</taxon>
        <taxon>Mycosphaerellales</taxon>
        <taxon>Mycosphaerellaceae</taxon>
        <taxon>Cercospora</taxon>
    </lineage>
</organism>
<dbReference type="FunFam" id="1.10.286.10:FF:000003">
    <property type="entry name" value="GTP cyclohydrolase 1"/>
    <property type="match status" value="1"/>
</dbReference>
<dbReference type="CDD" id="cd00642">
    <property type="entry name" value="GTP_cyclohydro1"/>
    <property type="match status" value="1"/>
</dbReference>
<dbReference type="GO" id="GO:0003934">
    <property type="term" value="F:GTP cyclohydrolase I activity"/>
    <property type="evidence" value="ECO:0007669"/>
    <property type="project" value="UniProtKB-EC"/>
</dbReference>
<dbReference type="EC" id="3.5.4.16" evidence="4"/>
<evidence type="ECO:0000256" key="2">
    <source>
        <dbReference type="ARBA" id="ARBA00005080"/>
    </source>
</evidence>
<reference evidence="14" key="1">
    <citation type="journal article" date="2017" name="bioRxiv">
        <title>Conservation of a gene cluster reveals novel cercosporin biosynthetic mechanisms and extends production to the genus Colletotrichum.</title>
        <authorList>
            <person name="de Jonge R."/>
            <person name="Ebert M.K."/>
            <person name="Huitt-Roehl C.R."/>
            <person name="Pal P."/>
            <person name="Suttle J.C."/>
            <person name="Spanner R.E."/>
            <person name="Neubauer J.D."/>
            <person name="Jurick W.M.II."/>
            <person name="Stott K.A."/>
            <person name="Secor G.A."/>
            <person name="Thomma B.P.H.J."/>
            <person name="Van de Peer Y."/>
            <person name="Townsend C.A."/>
            <person name="Bolton M.D."/>
        </authorList>
    </citation>
    <scope>NUCLEOTIDE SEQUENCE [LARGE SCALE GENOMIC DNA]</scope>
    <source>
        <strain evidence="14">CBS538.71</strain>
    </source>
</reference>
<dbReference type="Pfam" id="PF01227">
    <property type="entry name" value="GTP_cyclohydroI"/>
    <property type="match status" value="2"/>
</dbReference>
<evidence type="ECO:0000256" key="4">
    <source>
        <dbReference type="ARBA" id="ARBA00012715"/>
    </source>
</evidence>
<evidence type="ECO:0000259" key="12">
    <source>
        <dbReference type="Pfam" id="PF01227"/>
    </source>
</evidence>
<dbReference type="GO" id="GO:0005737">
    <property type="term" value="C:cytoplasm"/>
    <property type="evidence" value="ECO:0007669"/>
    <property type="project" value="TreeGrafter"/>
</dbReference>
<dbReference type="HAMAP" id="MF_00223">
    <property type="entry name" value="FolE"/>
    <property type="match status" value="1"/>
</dbReference>
<dbReference type="PANTHER" id="PTHR11109">
    <property type="entry name" value="GTP CYCLOHYDROLASE I"/>
    <property type="match status" value="1"/>
</dbReference>